<dbReference type="Proteomes" id="UP000199514">
    <property type="component" value="Unassembled WGS sequence"/>
</dbReference>
<protein>
    <submittedName>
        <fullName evidence="1">Uncharacterized protein</fullName>
    </submittedName>
</protein>
<sequence length="40" mass="4745">MQKLYCQIFSPIKVCRTSFSVIWNTNWIFKNMLFGTSVIV</sequence>
<gene>
    <name evidence="1" type="ORF">SAMN05421780_11915</name>
</gene>
<accession>A0A1I1NT08</accession>
<evidence type="ECO:0000313" key="1">
    <source>
        <dbReference type="EMBL" id="SFD00794.1"/>
    </source>
</evidence>
<reference evidence="1 2" key="1">
    <citation type="submission" date="2016-10" db="EMBL/GenBank/DDBJ databases">
        <authorList>
            <person name="de Groot N.N."/>
        </authorList>
    </citation>
    <scope>NUCLEOTIDE SEQUENCE [LARGE SCALE GENOMIC DNA]</scope>
    <source>
        <strain evidence="1 2">DSM 6793</strain>
    </source>
</reference>
<evidence type="ECO:0000313" key="2">
    <source>
        <dbReference type="Proteomes" id="UP000199514"/>
    </source>
</evidence>
<organism evidence="1 2">
    <name type="scientific">Flexibacter flexilis DSM 6793</name>
    <dbReference type="NCBI Taxonomy" id="927664"/>
    <lineage>
        <taxon>Bacteria</taxon>
        <taxon>Pseudomonadati</taxon>
        <taxon>Bacteroidota</taxon>
        <taxon>Cytophagia</taxon>
        <taxon>Cytophagales</taxon>
        <taxon>Flexibacteraceae</taxon>
        <taxon>Flexibacter</taxon>
    </lineage>
</organism>
<keyword evidence="2" id="KW-1185">Reference proteome</keyword>
<dbReference type="EMBL" id="FOLE01000019">
    <property type="protein sequence ID" value="SFD00794.1"/>
    <property type="molecule type" value="Genomic_DNA"/>
</dbReference>
<proteinExistence type="predicted"/>
<dbReference type="AlphaFoldDB" id="A0A1I1NT08"/>
<name>A0A1I1NT08_9BACT</name>